<dbReference type="InterPro" id="IPR011333">
    <property type="entry name" value="SKP1/BTB/POZ_sf"/>
</dbReference>
<dbReference type="EMBL" id="CAJPDT010000075">
    <property type="protein sequence ID" value="CAF9934233.1"/>
    <property type="molecule type" value="Genomic_DNA"/>
</dbReference>
<dbReference type="CDD" id="cd18186">
    <property type="entry name" value="BTB_POZ_ZBTB_KLHL-like"/>
    <property type="match status" value="1"/>
</dbReference>
<dbReference type="OrthoDB" id="194443at2759"/>
<accession>A0A8H3G071</accession>
<dbReference type="Pfam" id="PF00651">
    <property type="entry name" value="BTB"/>
    <property type="match status" value="1"/>
</dbReference>
<evidence type="ECO:0000259" key="2">
    <source>
        <dbReference type="PROSITE" id="PS50097"/>
    </source>
</evidence>
<dbReference type="AlphaFoldDB" id="A0A8H3G071"/>
<feature type="domain" description="BTB" evidence="2">
    <location>
        <begin position="54"/>
        <end position="128"/>
    </location>
</feature>
<evidence type="ECO:0000313" key="3">
    <source>
        <dbReference type="EMBL" id="CAF9934233.1"/>
    </source>
</evidence>
<dbReference type="Gene3D" id="3.30.710.10">
    <property type="entry name" value="Potassium Channel Kv1.1, Chain A"/>
    <property type="match status" value="1"/>
</dbReference>
<evidence type="ECO:0000256" key="1">
    <source>
        <dbReference type="SAM" id="MobiDB-lite"/>
    </source>
</evidence>
<keyword evidence="4" id="KW-1185">Reference proteome</keyword>
<evidence type="ECO:0000313" key="4">
    <source>
        <dbReference type="Proteomes" id="UP000664534"/>
    </source>
</evidence>
<reference evidence="3" key="1">
    <citation type="submission" date="2021-03" db="EMBL/GenBank/DDBJ databases">
        <authorList>
            <person name="Tagirdzhanova G."/>
        </authorList>
    </citation>
    <scope>NUCLEOTIDE SEQUENCE</scope>
</reference>
<dbReference type="PROSITE" id="PS50097">
    <property type="entry name" value="BTB"/>
    <property type="match status" value="1"/>
</dbReference>
<dbReference type="PANTHER" id="PTHR47843:SF2">
    <property type="entry name" value="BTB DOMAIN-CONTAINING PROTEIN"/>
    <property type="match status" value="1"/>
</dbReference>
<feature type="region of interest" description="Disordered" evidence="1">
    <location>
        <begin position="1"/>
        <end position="44"/>
    </location>
</feature>
<organism evidence="3 4">
    <name type="scientific">Imshaugia aleurites</name>
    <dbReference type="NCBI Taxonomy" id="172621"/>
    <lineage>
        <taxon>Eukaryota</taxon>
        <taxon>Fungi</taxon>
        <taxon>Dikarya</taxon>
        <taxon>Ascomycota</taxon>
        <taxon>Pezizomycotina</taxon>
        <taxon>Lecanoromycetes</taxon>
        <taxon>OSLEUM clade</taxon>
        <taxon>Lecanoromycetidae</taxon>
        <taxon>Lecanorales</taxon>
        <taxon>Lecanorineae</taxon>
        <taxon>Parmeliaceae</taxon>
        <taxon>Imshaugia</taxon>
    </lineage>
</organism>
<sequence length="261" mass="29757">MSAESHTPKASHKRKRIPSAAPAETEPQSAKRIRSGDSGAEATKPGSMAADSIYDIIVTIRIGESSENFYVHRGLLCQASSFFMQELTSSETIATDDDAHTIIMKDEDLETFRRFKNWLYSNQIITGSETYKDFTWSQIISVYAFAERRGIPRLQNHCIDTIIKKRREGGLFPGQVDVGNLWRLSGNVFRLRRLLLDMFSRQCNLTNAIANNGSYHAKFLQGLVQTLYQMKVEKSTDDGVDFWARRHQYYVEDAENPLMLD</sequence>
<comment type="caution">
    <text evidence="3">The sequence shown here is derived from an EMBL/GenBank/DDBJ whole genome shotgun (WGS) entry which is preliminary data.</text>
</comment>
<dbReference type="SMART" id="SM00225">
    <property type="entry name" value="BTB"/>
    <property type="match status" value="1"/>
</dbReference>
<gene>
    <name evidence="3" type="ORF">IMSHALPRED_009638</name>
</gene>
<dbReference type="InterPro" id="IPR000210">
    <property type="entry name" value="BTB/POZ_dom"/>
</dbReference>
<protein>
    <recommendedName>
        <fullName evidence="2">BTB domain-containing protein</fullName>
    </recommendedName>
</protein>
<dbReference type="PANTHER" id="PTHR47843">
    <property type="entry name" value="BTB DOMAIN-CONTAINING PROTEIN-RELATED"/>
    <property type="match status" value="1"/>
</dbReference>
<dbReference type="SUPFAM" id="SSF54695">
    <property type="entry name" value="POZ domain"/>
    <property type="match status" value="1"/>
</dbReference>
<dbReference type="Proteomes" id="UP000664534">
    <property type="component" value="Unassembled WGS sequence"/>
</dbReference>
<proteinExistence type="predicted"/>
<name>A0A8H3G071_9LECA</name>